<reference evidence="2 3" key="1">
    <citation type="journal article" date="2016" name="DNA Res.">
        <title>The complete genome sequencing of Prevotella intermedia strain OMA14 and a subsequent fine-scale, intra-species genomic comparison reveal an unusual amplification of conjugative and mobile transposons and identify a novel Prevotella-lineage-specific repeat.</title>
        <authorList>
            <person name="Naito M."/>
            <person name="Ogura Y."/>
            <person name="Itoh T."/>
            <person name="Shoji M."/>
            <person name="Okamoto M."/>
            <person name="Hayashi T."/>
            <person name="Nakayama K."/>
        </authorList>
    </citation>
    <scope>NUCLEOTIDE SEQUENCE [LARGE SCALE GENOMIC DNA]</scope>
    <source>
        <strain evidence="2 3">OMA14</strain>
    </source>
</reference>
<accession>A0A0S3UIF1</accession>
<evidence type="ECO:0000313" key="2">
    <source>
        <dbReference type="EMBL" id="BAU17313.1"/>
    </source>
</evidence>
<dbReference type="RefSeq" id="WP_096405270.1">
    <property type="nucleotide sequence ID" value="NZ_AP014597.1"/>
</dbReference>
<proteinExistence type="predicted"/>
<organism evidence="2 3">
    <name type="scientific">Prevotella intermedia</name>
    <dbReference type="NCBI Taxonomy" id="28131"/>
    <lineage>
        <taxon>Bacteria</taxon>
        <taxon>Pseudomonadati</taxon>
        <taxon>Bacteroidota</taxon>
        <taxon>Bacteroidia</taxon>
        <taxon>Bacteroidales</taxon>
        <taxon>Prevotellaceae</taxon>
        <taxon>Prevotella</taxon>
    </lineage>
</organism>
<keyword evidence="1" id="KW-0732">Signal</keyword>
<evidence type="ECO:0000313" key="3">
    <source>
        <dbReference type="Proteomes" id="UP000217431"/>
    </source>
</evidence>
<dbReference type="EMBL" id="AP014597">
    <property type="protein sequence ID" value="BAU17313.1"/>
    <property type="molecule type" value="Genomic_DNA"/>
</dbReference>
<evidence type="ECO:0000256" key="1">
    <source>
        <dbReference type="SAM" id="SignalP"/>
    </source>
</evidence>
<sequence length="127" mass="14245">MKQVLQIIFLALIGTALTACHNSTDEYMASVTIVINGGDTLRIDRVQATATIRNLNTKQVITSTNFNGNTLKQQLLRGAYQVSVDGSIQYTNQKQQTRIRSFRSQTDFIAFGDNNDYTLEMKSIFTD</sequence>
<dbReference type="STRING" id="28131.BWX40_04620"/>
<gene>
    <name evidence="2" type="ORF">PIOMA14_I_0805</name>
</gene>
<evidence type="ECO:0008006" key="4">
    <source>
        <dbReference type="Google" id="ProtNLM"/>
    </source>
</evidence>
<feature type="signal peptide" evidence="1">
    <location>
        <begin position="1"/>
        <end position="21"/>
    </location>
</feature>
<dbReference type="AlphaFoldDB" id="A0A0S3UIF1"/>
<protein>
    <recommendedName>
        <fullName evidence="4">Lipoprotein</fullName>
    </recommendedName>
</protein>
<dbReference type="PROSITE" id="PS51257">
    <property type="entry name" value="PROKAR_LIPOPROTEIN"/>
    <property type="match status" value="1"/>
</dbReference>
<dbReference type="Proteomes" id="UP000217431">
    <property type="component" value="Chromosome I"/>
</dbReference>
<feature type="chain" id="PRO_5006619709" description="Lipoprotein" evidence="1">
    <location>
        <begin position="22"/>
        <end position="127"/>
    </location>
</feature>
<name>A0A0S3UIF1_PREIN</name>